<feature type="domain" description="Glycosyltransferase 2-like" evidence="1">
    <location>
        <begin position="6"/>
        <end position="136"/>
    </location>
</feature>
<reference evidence="2 3" key="1">
    <citation type="submission" date="2021-04" db="EMBL/GenBank/DDBJ databases">
        <title>Mariniflexile gromovii gen. nov., sp. nov., a gliding bacterium isolated from the sea urchin Strongylocentrotus intermedius.</title>
        <authorList>
            <person name="Ko S."/>
            <person name="Le V."/>
            <person name="Ahn C.-Y."/>
            <person name="Oh H.-M."/>
        </authorList>
    </citation>
    <scope>NUCLEOTIDE SEQUENCE [LARGE SCALE GENOMIC DNA]</scope>
    <source>
        <strain evidence="2 3">KCTC 12570</strain>
    </source>
</reference>
<proteinExistence type="predicted"/>
<dbReference type="RefSeq" id="WP_209652652.1">
    <property type="nucleotide sequence ID" value="NZ_JAGJCB010000002.1"/>
</dbReference>
<dbReference type="InterPro" id="IPR029044">
    <property type="entry name" value="Nucleotide-diphossugar_trans"/>
</dbReference>
<evidence type="ECO:0000313" key="2">
    <source>
        <dbReference type="EMBL" id="MBP0902850.1"/>
    </source>
</evidence>
<dbReference type="CDD" id="cd00761">
    <property type="entry name" value="Glyco_tranf_GTA_type"/>
    <property type="match status" value="1"/>
</dbReference>
<gene>
    <name evidence="2" type="ORF">J8H85_03325</name>
</gene>
<dbReference type="Proteomes" id="UP000670776">
    <property type="component" value="Unassembled WGS sequence"/>
</dbReference>
<dbReference type="InterPro" id="IPR001173">
    <property type="entry name" value="Glyco_trans_2-like"/>
</dbReference>
<comment type="caution">
    <text evidence="2">The sequence shown here is derived from an EMBL/GenBank/DDBJ whole genome shotgun (WGS) entry which is preliminary data.</text>
</comment>
<protein>
    <submittedName>
        <fullName evidence="2">Glycosyltransferase family 2 protein</fullName>
    </submittedName>
</protein>
<dbReference type="PANTHER" id="PTHR22916">
    <property type="entry name" value="GLYCOSYLTRANSFERASE"/>
    <property type="match status" value="1"/>
</dbReference>
<accession>A0ABS4BQJ1</accession>
<evidence type="ECO:0000259" key="1">
    <source>
        <dbReference type="Pfam" id="PF00535"/>
    </source>
</evidence>
<dbReference type="Pfam" id="PF00535">
    <property type="entry name" value="Glycos_transf_2"/>
    <property type="match status" value="1"/>
</dbReference>
<dbReference type="SUPFAM" id="SSF53448">
    <property type="entry name" value="Nucleotide-diphospho-sugar transferases"/>
    <property type="match status" value="1"/>
</dbReference>
<keyword evidence="3" id="KW-1185">Reference proteome</keyword>
<name>A0ABS4BQJ1_9FLAO</name>
<dbReference type="EMBL" id="JAGJCB010000002">
    <property type="protein sequence ID" value="MBP0902850.1"/>
    <property type="molecule type" value="Genomic_DNA"/>
</dbReference>
<dbReference type="Gene3D" id="3.90.550.10">
    <property type="entry name" value="Spore Coat Polysaccharide Biosynthesis Protein SpsA, Chain A"/>
    <property type="match status" value="1"/>
</dbReference>
<evidence type="ECO:0000313" key="3">
    <source>
        <dbReference type="Proteomes" id="UP000670776"/>
    </source>
</evidence>
<sequence>MKPLVSIITPMFNSEAFISETINSVINQTYKNWELLLIDDGSTDKTLQIVAPFISQDANIKLLKNQMNAGAAISRNKGIEASNGKYIAFLDGDDVWKPQKLQVQIEFMETHNCDVSFSSYEQIGETGKPLNKFIKALPELTYQKYLRSNYIGNLTGMFNAEILGKITAPNLRKRQDWALWLSAIKKSGKPAKGIQESLAYYRVRKDSMSSNKINLLKHNYLVYRKGLGFSTVRSMFYMLVFLYEHFFVKSKQVVSTNTI</sequence>
<organism evidence="2 3">
    <name type="scientific">Mariniflexile gromovii</name>
    <dbReference type="NCBI Taxonomy" id="362523"/>
    <lineage>
        <taxon>Bacteria</taxon>
        <taxon>Pseudomonadati</taxon>
        <taxon>Bacteroidota</taxon>
        <taxon>Flavobacteriia</taxon>
        <taxon>Flavobacteriales</taxon>
        <taxon>Flavobacteriaceae</taxon>
        <taxon>Mariniflexile</taxon>
    </lineage>
</organism>
<dbReference type="PANTHER" id="PTHR22916:SF3">
    <property type="entry name" value="UDP-GLCNAC:BETAGAL BETA-1,3-N-ACETYLGLUCOSAMINYLTRANSFERASE-LIKE PROTEIN 1"/>
    <property type="match status" value="1"/>
</dbReference>